<protein>
    <submittedName>
        <fullName evidence="2">Uncharacterized protein</fullName>
    </submittedName>
</protein>
<gene>
    <name evidence="2" type="ORF">M422DRAFT_277085</name>
</gene>
<name>A0A0C9T166_SPHS4</name>
<dbReference type="AlphaFoldDB" id="A0A0C9T166"/>
<sequence>MSIPSSSTFNALGSPQRSHSSVSSFLVSAVPLLRTLELLFDPTTICYANNFTVLVLKVSYLATFGFT</sequence>
<feature type="region of interest" description="Disordered" evidence="1">
    <location>
        <begin position="1"/>
        <end position="20"/>
    </location>
</feature>
<evidence type="ECO:0000313" key="2">
    <source>
        <dbReference type="EMBL" id="KIJ22473.1"/>
    </source>
</evidence>
<feature type="compositionally biased region" description="Polar residues" evidence="1">
    <location>
        <begin position="1"/>
        <end position="17"/>
    </location>
</feature>
<dbReference type="EMBL" id="KN838202">
    <property type="protein sequence ID" value="KIJ22473.1"/>
    <property type="molecule type" value="Genomic_DNA"/>
</dbReference>
<dbReference type="Proteomes" id="UP000054279">
    <property type="component" value="Unassembled WGS sequence"/>
</dbReference>
<organism evidence="2 3">
    <name type="scientific">Sphaerobolus stellatus (strain SS14)</name>
    <dbReference type="NCBI Taxonomy" id="990650"/>
    <lineage>
        <taxon>Eukaryota</taxon>
        <taxon>Fungi</taxon>
        <taxon>Dikarya</taxon>
        <taxon>Basidiomycota</taxon>
        <taxon>Agaricomycotina</taxon>
        <taxon>Agaricomycetes</taxon>
        <taxon>Phallomycetidae</taxon>
        <taxon>Geastrales</taxon>
        <taxon>Sphaerobolaceae</taxon>
        <taxon>Sphaerobolus</taxon>
    </lineage>
</organism>
<evidence type="ECO:0000256" key="1">
    <source>
        <dbReference type="SAM" id="MobiDB-lite"/>
    </source>
</evidence>
<evidence type="ECO:0000313" key="3">
    <source>
        <dbReference type="Proteomes" id="UP000054279"/>
    </source>
</evidence>
<reference evidence="2 3" key="1">
    <citation type="submission" date="2014-06" db="EMBL/GenBank/DDBJ databases">
        <title>Evolutionary Origins and Diversification of the Mycorrhizal Mutualists.</title>
        <authorList>
            <consortium name="DOE Joint Genome Institute"/>
            <consortium name="Mycorrhizal Genomics Consortium"/>
            <person name="Kohler A."/>
            <person name="Kuo A."/>
            <person name="Nagy L.G."/>
            <person name="Floudas D."/>
            <person name="Copeland A."/>
            <person name="Barry K.W."/>
            <person name="Cichocki N."/>
            <person name="Veneault-Fourrey C."/>
            <person name="LaButti K."/>
            <person name="Lindquist E.A."/>
            <person name="Lipzen A."/>
            <person name="Lundell T."/>
            <person name="Morin E."/>
            <person name="Murat C."/>
            <person name="Riley R."/>
            <person name="Ohm R."/>
            <person name="Sun H."/>
            <person name="Tunlid A."/>
            <person name="Henrissat B."/>
            <person name="Grigoriev I.V."/>
            <person name="Hibbett D.S."/>
            <person name="Martin F."/>
        </authorList>
    </citation>
    <scope>NUCLEOTIDE SEQUENCE [LARGE SCALE GENOMIC DNA]</scope>
    <source>
        <strain evidence="2 3">SS14</strain>
    </source>
</reference>
<accession>A0A0C9T166</accession>
<proteinExistence type="predicted"/>
<keyword evidence="3" id="KW-1185">Reference proteome</keyword>
<dbReference type="HOGENOM" id="CLU_2814062_0_0_1"/>